<evidence type="ECO:0000313" key="2">
    <source>
        <dbReference type="Proteomes" id="UP000014974"/>
    </source>
</evidence>
<dbReference type="AlphaFoldDB" id="S7WY80"/>
<protein>
    <submittedName>
        <fullName evidence="1">Uncharacterized protein</fullName>
    </submittedName>
</protein>
<dbReference type="EMBL" id="ATNM01000004">
    <property type="protein sequence ID" value="EPR71699.1"/>
    <property type="molecule type" value="Genomic_DNA"/>
</dbReference>
<dbReference type="STRING" id="641524.ADICYQ_0170"/>
<gene>
    <name evidence="1" type="ORF">ADICYQ_0170</name>
</gene>
<name>S7WY80_9BACT</name>
<organism evidence="1 2">
    <name type="scientific">Cyclobacterium qasimii M12-11B</name>
    <dbReference type="NCBI Taxonomy" id="641524"/>
    <lineage>
        <taxon>Bacteria</taxon>
        <taxon>Pseudomonadati</taxon>
        <taxon>Bacteroidota</taxon>
        <taxon>Cytophagia</taxon>
        <taxon>Cytophagales</taxon>
        <taxon>Cyclobacteriaceae</taxon>
        <taxon>Cyclobacterium</taxon>
    </lineage>
</organism>
<accession>S7WY80</accession>
<sequence>MTLLVLVLVGCSGEQVSTNDQLQFDVEIDTMMVNPRHD</sequence>
<evidence type="ECO:0000313" key="1">
    <source>
        <dbReference type="EMBL" id="EPR71699.1"/>
    </source>
</evidence>
<proteinExistence type="predicted"/>
<dbReference type="Proteomes" id="UP000014974">
    <property type="component" value="Unassembled WGS sequence"/>
</dbReference>
<reference evidence="1 2" key="1">
    <citation type="journal article" date="2013" name="Genome Announc.">
        <title>Draft Genome Sequence of Cyclobacterium qasimii Strain M12-11BT, Isolated from Arctic Marine Sediment.</title>
        <authorList>
            <person name="Shivaji S."/>
            <person name="Ara S."/>
            <person name="Singh A."/>
            <person name="Kumar Pinnaka A."/>
        </authorList>
    </citation>
    <scope>NUCLEOTIDE SEQUENCE [LARGE SCALE GENOMIC DNA]</scope>
    <source>
        <strain evidence="1 2">M12-11B</strain>
    </source>
</reference>
<comment type="caution">
    <text evidence="1">The sequence shown here is derived from an EMBL/GenBank/DDBJ whole genome shotgun (WGS) entry which is preliminary data.</text>
</comment>